<dbReference type="Proteomes" id="UP000192505">
    <property type="component" value="Unassembled WGS sequence"/>
</dbReference>
<protein>
    <recommendedName>
        <fullName evidence="4">DUF1631 domain-containing protein</fullName>
    </recommendedName>
</protein>
<gene>
    <name evidence="2" type="ORF">BWK72_10865</name>
</gene>
<evidence type="ECO:0008006" key="4">
    <source>
        <dbReference type="Google" id="ProtNLM"/>
    </source>
</evidence>
<feature type="compositionally biased region" description="Low complexity" evidence="1">
    <location>
        <begin position="237"/>
        <end position="252"/>
    </location>
</feature>
<reference evidence="2 3" key="1">
    <citation type="submission" date="2017-01" db="EMBL/GenBank/DDBJ databases">
        <title>Novel large sulfur bacteria in the metagenomes of groundwater-fed chemosynthetic microbial mats in the Lake Huron basin.</title>
        <authorList>
            <person name="Sharrar A.M."/>
            <person name="Flood B.E."/>
            <person name="Bailey J.V."/>
            <person name="Jones D.S."/>
            <person name="Biddanda B."/>
            <person name="Ruberg S.A."/>
            <person name="Marcus D.N."/>
            <person name="Dick G.J."/>
        </authorList>
    </citation>
    <scope>NUCLEOTIDE SEQUENCE [LARGE SCALE GENOMIC DNA]</scope>
    <source>
        <strain evidence="2">A7</strain>
    </source>
</reference>
<organism evidence="2 3">
    <name type="scientific">Rhodoferax ferrireducens</name>
    <dbReference type="NCBI Taxonomy" id="192843"/>
    <lineage>
        <taxon>Bacteria</taxon>
        <taxon>Pseudomonadati</taxon>
        <taxon>Pseudomonadota</taxon>
        <taxon>Betaproteobacteria</taxon>
        <taxon>Burkholderiales</taxon>
        <taxon>Comamonadaceae</taxon>
        <taxon>Rhodoferax</taxon>
    </lineage>
</organism>
<dbReference type="AlphaFoldDB" id="A0A1W9KTL2"/>
<proteinExistence type="predicted"/>
<dbReference type="EMBL" id="MTEI01000006">
    <property type="protein sequence ID" value="OQW87810.1"/>
    <property type="molecule type" value="Genomic_DNA"/>
</dbReference>
<evidence type="ECO:0000313" key="2">
    <source>
        <dbReference type="EMBL" id="OQW87810.1"/>
    </source>
</evidence>
<comment type="caution">
    <text evidence="2">The sequence shown here is derived from an EMBL/GenBank/DDBJ whole genome shotgun (WGS) entry which is preliminary data.</text>
</comment>
<feature type="region of interest" description="Disordered" evidence="1">
    <location>
        <begin position="216"/>
        <end position="273"/>
    </location>
</feature>
<dbReference type="Pfam" id="PF07793">
    <property type="entry name" value="DUF1631"/>
    <property type="match status" value="1"/>
</dbReference>
<name>A0A1W9KTL2_9BURK</name>
<sequence length="841" mass="91072">MATVPLNPSQARLALQVRQRLVTQLSASMSILLDKVQDRLRNLLDEAVPSRESQVRRDAWMAYQRFKTRWQEGTLKAWQAALVADQKSAIPSARAGLELELLGTDVVENKIIASRMALNLMEKGAEPVNDLRKRLKYLNSNQPLPTRDIVHPEVLILHVVEQWEAAGLSREAWQLVSPVVQQHLNEHVDKACTGCNEELIKLGVLPVIEFGSPTSASSLEDVNQPYPQQQPAPSPAQAPAAAPQRRASDQSAGAQPPAQNRGGARIGSPTGRAGGFYGRAQGLMEQVGRLLSGAFLESAPPGGAASAGFVPGGRTGGGSGGFVPAGSSGGGYLPAGGGVMSGEPGYPGGVYPGQLAGGVAGMGSAAASGAGPVAYSGPSAPLMMAIAQQPRLPDVQFVTSEGGGQVVYPVAVAQMATELRQQSTDLKGKAETDNEKAIIELVALMFQSILQEDRIPPGARVWFARLQMPVLRIALADPDFFNKLDHPARQLIDHMGSCVLGFDSSGISTEALEAEIKRVVQVVEQYPETGDRVYKRVYEEFQQFLKKHLAKKPSAQKVMGVAEQLEQKETLAIQYTIELRDQLKDMPVREEIRSFLFKVWAEVMAVSTVRQGKQHEETLMLKKTATDLIWAASAKPNRADRARVIAGLSGLLQNLRDGMTRLGIVRSAQEAHIKVISDTLADAFMAKTEAIADEQIQALGQRLAELDDYISDDGGEELPLDTENIEELLGVETTDLDVISEGGGKANKVMLEWARDLALGSWFELNYKSNVAQVQFVWRSPLSHLHLFANSLGHSYLFQTPRLAAYLQVGLLEPQEDEPLTARATRSALGEIQANPSRLLN</sequence>
<evidence type="ECO:0000313" key="3">
    <source>
        <dbReference type="Proteomes" id="UP000192505"/>
    </source>
</evidence>
<dbReference type="InterPro" id="IPR012434">
    <property type="entry name" value="DUF1631"/>
</dbReference>
<accession>A0A1W9KTL2</accession>
<evidence type="ECO:0000256" key="1">
    <source>
        <dbReference type="SAM" id="MobiDB-lite"/>
    </source>
</evidence>